<evidence type="ECO:0000313" key="1">
    <source>
        <dbReference type="EMBL" id="CDS23804.1"/>
    </source>
</evidence>
<dbReference type="WBParaSite" id="EgrG_002046500">
    <property type="protein sequence ID" value="EgrG_002046500"/>
    <property type="gene ID" value="EgrG_002046500"/>
</dbReference>
<accession>A0A068WVJ3</accession>
<sequence>MAYGVLEWKCILQPTETEVSVSAFKDTVAKEEMQSSEAEVSETMEAYRRQDMDIQLVYSDVTSSIFSSASTKSTVYADAHEVTLAEACQRSFDWLWTRVMASTFLHLPHWTTHPIQEDRHEGSVISRSSVASAARKFDGWCGWLVGGSLCSTNCVVIADTGGVTLNLRRCIFTEGDWPPGHGSRLLVQLGVE</sequence>
<evidence type="ECO:0000313" key="3">
    <source>
        <dbReference type="WBParaSite" id="EgrG_002046500"/>
    </source>
</evidence>
<reference evidence="3" key="3">
    <citation type="submission" date="2020-10" db="UniProtKB">
        <authorList>
            <consortium name="WormBaseParasite"/>
        </authorList>
    </citation>
    <scope>IDENTIFICATION</scope>
</reference>
<protein>
    <submittedName>
        <fullName evidence="1 3">Uncharacterized protein</fullName>
    </submittedName>
</protein>
<evidence type="ECO:0000313" key="2">
    <source>
        <dbReference type="Proteomes" id="UP000492820"/>
    </source>
</evidence>
<reference evidence="1" key="2">
    <citation type="submission" date="2014-06" db="EMBL/GenBank/DDBJ databases">
        <authorList>
            <person name="Aslett M."/>
        </authorList>
    </citation>
    <scope>NUCLEOTIDE SEQUENCE</scope>
</reference>
<name>A0A068WVJ3_ECHGR</name>
<dbReference type="Proteomes" id="UP000492820">
    <property type="component" value="Unassembled WGS sequence"/>
</dbReference>
<reference evidence="1 2" key="1">
    <citation type="journal article" date="2013" name="Nature">
        <title>The genomes of four tapeworm species reveal adaptations to parasitism.</title>
        <authorList>
            <person name="Tsai I.J."/>
            <person name="Zarowiecki M."/>
            <person name="Holroyd N."/>
            <person name="Garciarrubio A."/>
            <person name="Sanchez-Flores A."/>
            <person name="Brooks K.L."/>
            <person name="Tracey A."/>
            <person name="Bobes R.J."/>
            <person name="Fragoso G."/>
            <person name="Sciutto E."/>
            <person name="Aslett M."/>
            <person name="Beasley H."/>
            <person name="Bennett H.M."/>
            <person name="Cai J."/>
            <person name="Camicia F."/>
            <person name="Clark R."/>
            <person name="Cucher M."/>
            <person name="De Silva N."/>
            <person name="Day T.A."/>
            <person name="Deplazes P."/>
            <person name="Estrada K."/>
            <person name="Fernandez C."/>
            <person name="Holland P.W."/>
            <person name="Hou J."/>
            <person name="Hu S."/>
            <person name="Huckvale T."/>
            <person name="Hung S.S."/>
            <person name="Kamenetzky L."/>
            <person name="Keane J.A."/>
            <person name="Kiss F."/>
            <person name="Koziol U."/>
            <person name="Lambert O."/>
            <person name="Liu K."/>
            <person name="Luo X."/>
            <person name="Luo Y."/>
            <person name="Macchiaroli N."/>
            <person name="Nichol S."/>
            <person name="Paps J."/>
            <person name="Parkinson J."/>
            <person name="Pouchkina-Stantcheva N."/>
            <person name="Riddiford N."/>
            <person name="Rosenzvit M."/>
            <person name="Salinas G."/>
            <person name="Wasmuth J.D."/>
            <person name="Zamanian M."/>
            <person name="Zheng Y."/>
            <person name="Cai X."/>
            <person name="Soberon X."/>
            <person name="Olson P.D."/>
            <person name="Laclette J.P."/>
            <person name="Brehm K."/>
            <person name="Berriman M."/>
            <person name="Garciarrubio A."/>
            <person name="Bobes R.J."/>
            <person name="Fragoso G."/>
            <person name="Sanchez-Flores A."/>
            <person name="Estrada K."/>
            <person name="Cevallos M.A."/>
            <person name="Morett E."/>
            <person name="Gonzalez V."/>
            <person name="Portillo T."/>
            <person name="Ochoa-Leyva A."/>
            <person name="Jose M.V."/>
            <person name="Sciutto E."/>
            <person name="Landa A."/>
            <person name="Jimenez L."/>
            <person name="Valdes V."/>
            <person name="Carrero J.C."/>
            <person name="Larralde C."/>
            <person name="Morales-Montor J."/>
            <person name="Limon-Lason J."/>
            <person name="Soberon X."/>
            <person name="Laclette J.P."/>
        </authorList>
    </citation>
    <scope>NUCLEOTIDE SEQUENCE [LARGE SCALE GENOMIC DNA]</scope>
</reference>
<gene>
    <name evidence="1" type="ORF">EgrG_002046500</name>
</gene>
<proteinExistence type="predicted"/>
<dbReference type="EMBL" id="LK028594">
    <property type="protein sequence ID" value="CDS23804.1"/>
    <property type="molecule type" value="Genomic_DNA"/>
</dbReference>
<organism evidence="1">
    <name type="scientific">Echinococcus granulosus</name>
    <name type="common">Hydatid tapeworm</name>
    <dbReference type="NCBI Taxonomy" id="6210"/>
    <lineage>
        <taxon>Eukaryota</taxon>
        <taxon>Metazoa</taxon>
        <taxon>Spiralia</taxon>
        <taxon>Lophotrochozoa</taxon>
        <taxon>Platyhelminthes</taxon>
        <taxon>Cestoda</taxon>
        <taxon>Eucestoda</taxon>
        <taxon>Cyclophyllidea</taxon>
        <taxon>Taeniidae</taxon>
        <taxon>Echinococcus</taxon>
        <taxon>Echinococcus granulosus group</taxon>
    </lineage>
</organism>
<dbReference type="AlphaFoldDB" id="A0A068WVJ3"/>